<name>A0A0G4AR93_9BACT</name>
<dbReference type="Proteomes" id="UP000035656">
    <property type="component" value="Chromosome"/>
</dbReference>
<reference evidence="2 3" key="1">
    <citation type="journal article" date="2015" name="Nature">
        <title>rRNA introns, odd ribosomes, and small enigmatic genomes across a large radiation of phyla.</title>
        <authorList>
            <person name="Brown C.T."/>
            <person name="Hug L.A."/>
            <person name="Thomas B.C."/>
            <person name="Sharon I."/>
            <person name="Castelle C.J."/>
            <person name="Singh A."/>
            <person name="Wilkins M.J."/>
            <person name="Williams K.H."/>
            <person name="Banfield J.F."/>
        </authorList>
    </citation>
    <scope>NUCLEOTIDE SEQUENCE [LARGE SCALE GENOMIC DNA]</scope>
</reference>
<keyword evidence="1" id="KW-1133">Transmembrane helix</keyword>
<proteinExistence type="predicted"/>
<accession>A0A0G4AR93</accession>
<evidence type="ECO:0000313" key="2">
    <source>
        <dbReference type="EMBL" id="AKM78089.1"/>
    </source>
</evidence>
<keyword evidence="1" id="KW-0472">Membrane</keyword>
<dbReference type="EMBL" id="CP011209">
    <property type="protein sequence ID" value="AKM78089.1"/>
    <property type="molecule type" value="Genomic_DNA"/>
</dbReference>
<dbReference type="KEGG" id="pwo:UX70_C0001G0365"/>
<gene>
    <name evidence="2" type="ORF">UX70_C0001G0365</name>
</gene>
<protein>
    <submittedName>
        <fullName evidence="2">Uncharacterized protein</fullName>
    </submittedName>
</protein>
<keyword evidence="1" id="KW-0812">Transmembrane</keyword>
<dbReference type="AlphaFoldDB" id="A0A0G4AR93"/>
<sequence length="44" mass="4807">MNPAPITELVQFDLPGNRLFVLPGMVIDVLTGCTAQTGQLFFKL</sequence>
<feature type="transmembrane region" description="Helical" evidence="1">
    <location>
        <begin position="20"/>
        <end position="42"/>
    </location>
</feature>
<evidence type="ECO:0000313" key="3">
    <source>
        <dbReference type="Proteomes" id="UP000035656"/>
    </source>
</evidence>
<evidence type="ECO:0000256" key="1">
    <source>
        <dbReference type="SAM" id="Phobius"/>
    </source>
</evidence>
<organism evidence="2 3">
    <name type="scientific">Candidatus Wolfebacteria bacterium GW2011_GWB1_47_1</name>
    <dbReference type="NCBI Taxonomy" id="1619007"/>
    <lineage>
        <taxon>Bacteria</taxon>
        <taxon>Candidatus Wolfeibacteriota</taxon>
    </lineage>
</organism>